<evidence type="ECO:0000259" key="1">
    <source>
        <dbReference type="Pfam" id="PF18029"/>
    </source>
</evidence>
<name>A0AAV2WFP2_MYCNE</name>
<accession>A0AAV2WFP2</accession>
<evidence type="ECO:0000313" key="3">
    <source>
        <dbReference type="Proteomes" id="UP000028864"/>
    </source>
</evidence>
<gene>
    <name evidence="2" type="ORF">BN1047_00941</name>
</gene>
<dbReference type="Proteomes" id="UP000028864">
    <property type="component" value="Unassembled WGS sequence"/>
</dbReference>
<dbReference type="InterPro" id="IPR041581">
    <property type="entry name" value="Glyoxalase_6"/>
</dbReference>
<dbReference type="AlphaFoldDB" id="A0AAV2WFP2"/>
<dbReference type="EMBL" id="LK021337">
    <property type="protein sequence ID" value="CDQ43080.1"/>
    <property type="molecule type" value="Genomic_DNA"/>
</dbReference>
<dbReference type="Pfam" id="PF18029">
    <property type="entry name" value="Glyoxalase_6"/>
    <property type="match status" value="1"/>
</dbReference>
<protein>
    <recommendedName>
        <fullName evidence="1">Glyoxalase-like domain-containing protein</fullName>
    </recommendedName>
</protein>
<proteinExistence type="predicted"/>
<organism evidence="2 3">
    <name type="scientific">Mycolicibacterium neoaurum</name>
    <name type="common">Mycobacterium neoaurum</name>
    <dbReference type="NCBI Taxonomy" id="1795"/>
    <lineage>
        <taxon>Bacteria</taxon>
        <taxon>Bacillati</taxon>
        <taxon>Actinomycetota</taxon>
        <taxon>Actinomycetes</taxon>
        <taxon>Mycobacteriales</taxon>
        <taxon>Mycobacteriaceae</taxon>
        <taxon>Mycolicibacterium</taxon>
    </lineage>
</organism>
<dbReference type="RefSeq" id="WP_030134984.1">
    <property type="nucleotide sequence ID" value="NZ_CP074376.1"/>
</dbReference>
<feature type="domain" description="Glyoxalase-like" evidence="1">
    <location>
        <begin position="111"/>
        <end position="218"/>
    </location>
</feature>
<dbReference type="Gene3D" id="3.10.180.10">
    <property type="entry name" value="2,3-Dihydroxybiphenyl 1,2-Dioxygenase, domain 1"/>
    <property type="match status" value="1"/>
</dbReference>
<reference evidence="2" key="2">
    <citation type="submission" date="2015-09" db="EMBL/GenBank/DDBJ databases">
        <title>Draft genome sequence of Mycobacterium neoaurum DSM 44074.</title>
        <authorList>
            <person name="Croce O."/>
            <person name="Robert C."/>
            <person name="Raoult D."/>
            <person name="Drancourt M."/>
        </authorList>
    </citation>
    <scope>NUCLEOTIDE SEQUENCE</scope>
    <source>
        <strain evidence="2">DSM 44074</strain>
    </source>
</reference>
<sequence length="224" mass="24007">MRRQDISTAVDPLGWRLVLGTLIAHVPVDSLNSAVRVVERAVDALTATDAAGHLSVDLCDDRVVLRLQDRTAGTISESDLRLAARITGTLSEAGWVTVAGDAAIPPQIVEIAIDALDIASVRPFWRAITGYVDLPDAAYLPPWALIDPLGRGPTIWFQQMDSPRPQRNRIHLDVDVPPEHAGARITAALAAGGRLVSDAAAPAFWVLADAEGNEACICTWQGRD</sequence>
<dbReference type="PANTHER" id="PTHR35908">
    <property type="entry name" value="HYPOTHETICAL FUSION PROTEIN"/>
    <property type="match status" value="1"/>
</dbReference>
<reference evidence="2" key="1">
    <citation type="submission" date="2014-05" db="EMBL/GenBank/DDBJ databases">
        <authorList>
            <person name="Urmite Genomes"/>
        </authorList>
    </citation>
    <scope>NUCLEOTIDE SEQUENCE</scope>
    <source>
        <strain evidence="2">DSM 44074</strain>
    </source>
</reference>
<dbReference type="PANTHER" id="PTHR35908:SF1">
    <property type="entry name" value="CONSERVED PROTEIN"/>
    <property type="match status" value="1"/>
</dbReference>
<evidence type="ECO:0000313" key="2">
    <source>
        <dbReference type="EMBL" id="CDQ43080.1"/>
    </source>
</evidence>
<dbReference type="InterPro" id="IPR029068">
    <property type="entry name" value="Glyas_Bleomycin-R_OHBP_Dase"/>
</dbReference>